<dbReference type="AlphaFoldDB" id="A0A5C7F8P3"/>
<dbReference type="OrthoDB" id="981361at2"/>
<reference evidence="1 2" key="1">
    <citation type="submission" date="2019-08" db="EMBL/GenBank/DDBJ databases">
        <title>Lewinella sp. strain SSH13 Genome sequencing and assembly.</title>
        <authorList>
            <person name="Kim I."/>
        </authorList>
    </citation>
    <scope>NUCLEOTIDE SEQUENCE [LARGE SCALE GENOMIC DNA]</scope>
    <source>
        <strain evidence="1 2">SSH13</strain>
    </source>
</reference>
<evidence type="ECO:0008006" key="3">
    <source>
        <dbReference type="Google" id="ProtNLM"/>
    </source>
</evidence>
<proteinExistence type="predicted"/>
<name>A0A5C7F8P3_9BACT</name>
<gene>
    <name evidence="1" type="ORF">FUA23_20075</name>
</gene>
<accession>A0A5C7F8P3</accession>
<sequence>MPTFALNKMELPVTASVEVCWLEIDGSAPFVDFTARMEKSGKRSDLVKLSVLFEEIAHGRQLPRNALKELKGVPAEDDWREYELRKNQIRVYFFLIPPDNNIVVMGEFKKKDKEQRKNITKFREIKAAFKAAYLRGELEEE</sequence>
<dbReference type="EMBL" id="VOXD01000043">
    <property type="protein sequence ID" value="TXF85960.1"/>
    <property type="molecule type" value="Genomic_DNA"/>
</dbReference>
<dbReference type="RefSeq" id="WP_147932568.1">
    <property type="nucleotide sequence ID" value="NZ_VOXD01000043.1"/>
</dbReference>
<organism evidence="1 2">
    <name type="scientific">Neolewinella aurantiaca</name>
    <dbReference type="NCBI Taxonomy" id="2602767"/>
    <lineage>
        <taxon>Bacteria</taxon>
        <taxon>Pseudomonadati</taxon>
        <taxon>Bacteroidota</taxon>
        <taxon>Saprospiria</taxon>
        <taxon>Saprospirales</taxon>
        <taxon>Lewinellaceae</taxon>
        <taxon>Neolewinella</taxon>
    </lineage>
</organism>
<dbReference type="Proteomes" id="UP000321907">
    <property type="component" value="Unassembled WGS sequence"/>
</dbReference>
<comment type="caution">
    <text evidence="1">The sequence shown here is derived from an EMBL/GenBank/DDBJ whole genome shotgun (WGS) entry which is preliminary data.</text>
</comment>
<protein>
    <recommendedName>
        <fullName evidence="3">Type II toxin-antitoxin system RelE/ParE family toxin</fullName>
    </recommendedName>
</protein>
<keyword evidence="2" id="KW-1185">Reference proteome</keyword>
<evidence type="ECO:0000313" key="1">
    <source>
        <dbReference type="EMBL" id="TXF85960.1"/>
    </source>
</evidence>
<evidence type="ECO:0000313" key="2">
    <source>
        <dbReference type="Proteomes" id="UP000321907"/>
    </source>
</evidence>